<protein>
    <submittedName>
        <fullName evidence="1">Uncharacterized protein</fullName>
    </submittedName>
</protein>
<name>A0AB33VKB2_RALSU</name>
<organism evidence="1 2">
    <name type="scientific">Ralstonia solanacearum (strain UW551)</name>
    <dbReference type="NCBI Taxonomy" id="342110"/>
    <lineage>
        <taxon>Bacteria</taxon>
        <taxon>Pseudomonadati</taxon>
        <taxon>Pseudomonadota</taxon>
        <taxon>Betaproteobacteria</taxon>
        <taxon>Burkholderiales</taxon>
        <taxon>Burkholderiaceae</taxon>
        <taxon>Ralstonia</taxon>
        <taxon>Ralstonia solanacearum species complex</taxon>
    </lineage>
</organism>
<evidence type="ECO:0000313" key="2">
    <source>
        <dbReference type="Proteomes" id="UP000005933"/>
    </source>
</evidence>
<proteinExistence type="predicted"/>
<evidence type="ECO:0000313" key="1">
    <source>
        <dbReference type="EMBL" id="EAP74435.1"/>
    </source>
</evidence>
<sequence length="75" mass="8849">MRTRTAQRSRYFRDCFAARPVPHYLGRCIDRHSISRFGRRRRRARFASNKERELHDDSYFVGVGARPAQPGQHGC</sequence>
<gene>
    <name evidence="1" type="ORF">RRSL_04277</name>
</gene>
<dbReference type="Proteomes" id="UP000005933">
    <property type="component" value="Unassembled WGS sequence"/>
</dbReference>
<dbReference type="EMBL" id="AAKL01000003">
    <property type="protein sequence ID" value="EAP74435.1"/>
    <property type="molecule type" value="Genomic_DNA"/>
</dbReference>
<accession>A0AB33VKB2</accession>
<reference evidence="1 2" key="1">
    <citation type="journal article" date="2006" name="Mol. Plant Microbe Interact.">
        <title>Identification of open reading frames unique to a select agent: Ralstonia solanacearum race 3 biovar 2.</title>
        <authorList>
            <person name="Gabriel D.W."/>
            <person name="Allen C."/>
            <person name="Schell M."/>
            <person name="Denny T.P."/>
            <person name="Greenberg J.T."/>
            <person name="Duan Y.P."/>
            <person name="Flores-Cruz Z."/>
            <person name="Huang Q."/>
            <person name="Clifford J.M."/>
            <person name="Presting G."/>
            <person name="Gonzalez E.T."/>
            <person name="Reddy J."/>
            <person name="Elphinstone J."/>
            <person name="Swanson J."/>
            <person name="Yao J."/>
            <person name="Mulholland V."/>
            <person name="Liu L."/>
            <person name="Farmerie W."/>
            <person name="Patnaikuni M."/>
            <person name="Balogh B."/>
            <person name="Norman D."/>
            <person name="Alvarez A."/>
            <person name="Castillo J.A."/>
            <person name="Jones J."/>
            <person name="Saddler G."/>
            <person name="Walunas T."/>
            <person name="Zhukov A."/>
            <person name="Mikhailova N."/>
        </authorList>
    </citation>
    <scope>NUCLEOTIDE SEQUENCE [LARGE SCALE GENOMIC DNA]</scope>
    <source>
        <strain evidence="1 2">UW551</strain>
    </source>
</reference>
<comment type="caution">
    <text evidence="1">The sequence shown here is derived from an EMBL/GenBank/DDBJ whole genome shotgun (WGS) entry which is preliminary data.</text>
</comment>
<dbReference type="AlphaFoldDB" id="A0AB33VKB2"/>